<accession>A0AA86Q4E2</accession>
<reference evidence="2" key="1">
    <citation type="submission" date="2023-06" db="EMBL/GenBank/DDBJ databases">
        <authorList>
            <person name="Kurt Z."/>
        </authorList>
    </citation>
    <scope>NUCLEOTIDE SEQUENCE</scope>
</reference>
<comment type="caution">
    <text evidence="2">The sequence shown here is derived from an EMBL/GenBank/DDBJ whole genome shotgun (WGS) entry which is preliminary data.</text>
</comment>
<evidence type="ECO:0000313" key="4">
    <source>
        <dbReference type="EMBL" id="CAL6092879.1"/>
    </source>
</evidence>
<dbReference type="Proteomes" id="UP001642409">
    <property type="component" value="Unassembled WGS sequence"/>
</dbReference>
<keyword evidence="5" id="KW-1185">Reference proteome</keyword>
<gene>
    <name evidence="1" type="ORF">HINF_LOCUS39528</name>
    <name evidence="2" type="ORF">HINF_LOCUS39531</name>
    <name evidence="3" type="ORF">HINF_LOCUS66498</name>
    <name evidence="4" type="ORF">HINF_LOCUS66501</name>
</gene>
<organism evidence="2">
    <name type="scientific">Hexamita inflata</name>
    <dbReference type="NCBI Taxonomy" id="28002"/>
    <lineage>
        <taxon>Eukaryota</taxon>
        <taxon>Metamonada</taxon>
        <taxon>Diplomonadida</taxon>
        <taxon>Hexamitidae</taxon>
        <taxon>Hexamitinae</taxon>
        <taxon>Hexamita</taxon>
    </lineage>
</organism>
<reference evidence="3 5" key="2">
    <citation type="submission" date="2024-07" db="EMBL/GenBank/DDBJ databases">
        <authorList>
            <person name="Akdeniz Z."/>
        </authorList>
    </citation>
    <scope>NUCLEOTIDE SEQUENCE [LARGE SCALE GENOMIC DNA]</scope>
</reference>
<dbReference type="EMBL" id="CATOUU010000827">
    <property type="protein sequence ID" value="CAI9951886.1"/>
    <property type="molecule type" value="Genomic_DNA"/>
</dbReference>
<evidence type="ECO:0000313" key="1">
    <source>
        <dbReference type="EMBL" id="CAI9951883.1"/>
    </source>
</evidence>
<dbReference type="EMBL" id="CAXDID020000449">
    <property type="protein sequence ID" value="CAL6092879.1"/>
    <property type="molecule type" value="Genomic_DNA"/>
</dbReference>
<dbReference type="EMBL" id="CAXDID020000449">
    <property type="protein sequence ID" value="CAL6092876.1"/>
    <property type="molecule type" value="Genomic_DNA"/>
</dbReference>
<dbReference type="AlphaFoldDB" id="A0AA86Q4E2"/>
<sequence>MTSNNSVKISTGALIHILNNSICESKDLSIESFDVWVTQSYVFGSGKVCAIISNFSKLNISQVVLNVTVYSQYSENIFSQFGIFGLVQSGTLQIDNLKHIYTSFNGTFNYHGLIGNLSNDYASINNVIIYSFINTTGTCNAALIGYQRSQNWSVSNIFVNNSVIIGTNFSGIICAHTFNKGLLSNILITLCDIQANSSGHSYSGGVLGYIFSSLTTNTSIYIENTKLYSNNISSTASNETSYDTHSGAITAEQKRETIIHIINAKIEQCILVANQACRKAFSGGYIGLTYGQVFLNNSQILFSSLQAMASNNSIAGSVFAMINSNFSQIIQNSLVNNINVTSNSLNTSYSGGFIGYTNSTQVIAIVNSTLENYISQSTGLMVFDYMIINIEGDVQISQIQLNSCYSAGSNILNGIQINSCQLVTITTQDGCLPSN</sequence>
<proteinExistence type="predicted"/>
<evidence type="ECO:0000313" key="2">
    <source>
        <dbReference type="EMBL" id="CAI9951886.1"/>
    </source>
</evidence>
<dbReference type="EMBL" id="CATOUU010000827">
    <property type="protein sequence ID" value="CAI9951883.1"/>
    <property type="molecule type" value="Genomic_DNA"/>
</dbReference>
<protein>
    <submittedName>
        <fullName evidence="3">Hypothetical_protein</fullName>
    </submittedName>
</protein>
<evidence type="ECO:0000313" key="5">
    <source>
        <dbReference type="Proteomes" id="UP001642409"/>
    </source>
</evidence>
<evidence type="ECO:0000313" key="3">
    <source>
        <dbReference type="EMBL" id="CAL6092876.1"/>
    </source>
</evidence>
<name>A0AA86Q4E2_9EUKA</name>